<dbReference type="Proteomes" id="UP000694547">
    <property type="component" value="Chromosome 1"/>
</dbReference>
<keyword evidence="19" id="KW-1185">Reference proteome</keyword>
<protein>
    <recommendedName>
        <fullName evidence="11">Elongin-B</fullName>
    </recommendedName>
    <alternativeName>
        <fullName evidence="14">Elongin 18 kDa subunit</fullName>
    </alternativeName>
    <alternativeName>
        <fullName evidence="12">RNA polymerase II transcription factor SIII subunit B</fullName>
    </alternativeName>
    <alternativeName>
        <fullName evidence="15">SIII p18</fullName>
    </alternativeName>
    <alternativeName>
        <fullName evidence="13">Transcription elongation factor B polypeptide 2</fullName>
    </alternativeName>
</protein>
<sequence length="104" mass="11694">MGFLMIRHHKTTIFTEAKESSTVFQLKRVVQGILQRPPEEQRLYKDDQLLDDRKTLGECGFTSQTARIQVTATVGLAFSADDACEALHIEPFSSPPELSDVMKP</sequence>
<comment type="subcellular location">
    <subcellularLocation>
        <location evidence="1">Nucleus</location>
    </subcellularLocation>
</comment>
<keyword evidence="8" id="KW-0539">Nucleus</keyword>
<comment type="pathway">
    <text evidence="2">Protein modification; protein ubiquitination.</text>
</comment>
<keyword evidence="4" id="KW-0833">Ubl conjugation pathway</keyword>
<keyword evidence="6" id="KW-0805">Transcription regulation</keyword>
<dbReference type="SMART" id="SM00213">
    <property type="entry name" value="UBQ"/>
    <property type="match status" value="1"/>
</dbReference>
<dbReference type="GO" id="GO:0070449">
    <property type="term" value="C:elongin complex"/>
    <property type="evidence" value="ECO:0007669"/>
    <property type="project" value="InterPro"/>
</dbReference>
<evidence type="ECO:0000256" key="15">
    <source>
        <dbReference type="ARBA" id="ARBA00083653"/>
    </source>
</evidence>
<evidence type="ECO:0000313" key="18">
    <source>
        <dbReference type="Ensembl" id="ENSPEMP00000017229.2"/>
    </source>
</evidence>
<feature type="domain" description="Ubiquitin-like" evidence="17">
    <location>
        <begin position="4"/>
        <end position="65"/>
    </location>
</feature>
<dbReference type="FunFam" id="3.10.20.90:FF:000108">
    <property type="entry name" value="Elongin-B"/>
    <property type="match status" value="1"/>
</dbReference>
<dbReference type="InterPro" id="IPR000626">
    <property type="entry name" value="Ubiquitin-like_dom"/>
</dbReference>
<proteinExistence type="inferred from homology"/>
<keyword evidence="3" id="KW-0597">Phosphoprotein</keyword>
<dbReference type="Ensembl" id="ENSPEMT00000021550.2">
    <property type="protein sequence ID" value="ENSPEMP00000017229.2"/>
    <property type="gene ID" value="ENSPEMG00000028504.1"/>
</dbReference>
<dbReference type="OrthoDB" id="7537057at2759"/>
<evidence type="ECO:0000256" key="7">
    <source>
        <dbReference type="ARBA" id="ARBA00023163"/>
    </source>
</evidence>
<evidence type="ECO:0000256" key="8">
    <source>
        <dbReference type="ARBA" id="ARBA00023242"/>
    </source>
</evidence>
<dbReference type="InterPro" id="IPR039049">
    <property type="entry name" value="ELOB"/>
</dbReference>
<dbReference type="SUPFAM" id="SSF54236">
    <property type="entry name" value="Ubiquitin-like"/>
    <property type="match status" value="1"/>
</dbReference>
<dbReference type="Gene3D" id="3.10.20.90">
    <property type="entry name" value="Phosphatidylinositol 3-kinase Catalytic Subunit, Chain A, domain 1"/>
    <property type="match status" value="1"/>
</dbReference>
<accession>A0A8C8TSD3</accession>
<reference evidence="18" key="3">
    <citation type="submission" date="2025-09" db="UniProtKB">
        <authorList>
            <consortium name="Ensembl"/>
        </authorList>
    </citation>
    <scope>IDENTIFICATION</scope>
</reference>
<evidence type="ECO:0000256" key="1">
    <source>
        <dbReference type="ARBA" id="ARBA00004123"/>
    </source>
</evidence>
<evidence type="ECO:0000256" key="5">
    <source>
        <dbReference type="ARBA" id="ARBA00022990"/>
    </source>
</evidence>
<name>A0A8C8TSD3_PERMB</name>
<evidence type="ECO:0000256" key="10">
    <source>
        <dbReference type="ARBA" id="ARBA00060803"/>
    </source>
</evidence>
<dbReference type="Pfam" id="PF00240">
    <property type="entry name" value="ubiquitin"/>
    <property type="match status" value="1"/>
</dbReference>
<evidence type="ECO:0000256" key="14">
    <source>
        <dbReference type="ARBA" id="ARBA00081013"/>
    </source>
</evidence>
<dbReference type="GeneTree" id="ENSGT00390000018316"/>
<dbReference type="GO" id="GO:0030891">
    <property type="term" value="C:VCB complex"/>
    <property type="evidence" value="ECO:0007669"/>
    <property type="project" value="InterPro"/>
</dbReference>
<evidence type="ECO:0000256" key="2">
    <source>
        <dbReference type="ARBA" id="ARBA00004906"/>
    </source>
</evidence>
<evidence type="ECO:0000313" key="19">
    <source>
        <dbReference type="Proteomes" id="UP000694547"/>
    </source>
</evidence>
<organism evidence="18 19">
    <name type="scientific">Peromyscus maniculatus bairdii</name>
    <name type="common">Prairie deer mouse</name>
    <dbReference type="NCBI Taxonomy" id="230844"/>
    <lineage>
        <taxon>Eukaryota</taxon>
        <taxon>Metazoa</taxon>
        <taxon>Chordata</taxon>
        <taxon>Craniata</taxon>
        <taxon>Vertebrata</taxon>
        <taxon>Euteleostomi</taxon>
        <taxon>Mammalia</taxon>
        <taxon>Eutheria</taxon>
        <taxon>Euarchontoglires</taxon>
        <taxon>Glires</taxon>
        <taxon>Rodentia</taxon>
        <taxon>Myomorpha</taxon>
        <taxon>Muroidea</taxon>
        <taxon>Cricetidae</taxon>
        <taxon>Neotominae</taxon>
        <taxon>Peromyscus</taxon>
    </lineage>
</organism>
<dbReference type="PANTHER" id="PTHR13248:SF4">
    <property type="entry name" value="ELONGIN B"/>
    <property type="match status" value="1"/>
</dbReference>
<evidence type="ECO:0000256" key="13">
    <source>
        <dbReference type="ARBA" id="ARBA00080438"/>
    </source>
</evidence>
<comment type="function">
    <text evidence="9">SIII, also known as elongin, is a general transcription elongation factor that increases the RNA polymerase II transcription elongation past template-encoded arresting sites. Subunit A is transcriptionally active and its transcription activity is strongly enhanced by binding to the dimeric complex of the SIII regulatory subunits B and C (elongin BC complex). In embryonic stem cells, the elongin BC complex is recruited by EPOP to Polycomb group (PcG) target genes in order generate genomic region that display both active and repressive chromatin properties, an important feature of pluripotent stem cells.</text>
</comment>
<evidence type="ECO:0000256" key="4">
    <source>
        <dbReference type="ARBA" id="ARBA00022786"/>
    </source>
</evidence>
<keyword evidence="7" id="KW-0804">Transcription</keyword>
<dbReference type="RefSeq" id="XP_042125500.1">
    <property type="nucleotide sequence ID" value="XM_042269566.1"/>
</dbReference>
<evidence type="ECO:0000259" key="17">
    <source>
        <dbReference type="PROSITE" id="PS50053"/>
    </source>
</evidence>
<dbReference type="PROSITE" id="PS50053">
    <property type="entry name" value="UBIQUITIN_2"/>
    <property type="match status" value="1"/>
</dbReference>
<comment type="subunit">
    <text evidence="16">Heterotrimer of an A (ELOA, ELOA2 or ELOA3P), ELOB and ELOC subunit. The elongin BC complex interacts with EPOP; leading to recruit the elongin BC complex to Polycomb group (PcG) target genes, thereby restricting excessive activity of the PRC2/EED-EZH2 complex. Component of multiple cullin-RING E3 ubiquitin-protein ligase complexes composed of Elongin BC (ELOB and ELOC), a cullin (either CUL2 or CUL5), a catalytic subunit (either RBX1 or RNF7/RBX2), as well as a substrate adapter protein that can be either ASB2, ASB9, ASB11, KLHDC2, KLHDC3, KLHDC10, APPBP2, FEM1A, FEM1B, FEM1C, LRR1, PCMTD1, SOCS1, SOCS2, SOCS5, SPSB1, SPSB3, ELOA, VHL, WSB1 or RAB40C. As part of the Elongin BC E3 ubiquitin ligase complex; interacts with NRBP1. May also interact with DCUN1D1, DCUN1D2, DCUN1D3 and DCUN1D5. May form oligomers as a KLHDC2/KLHDC3-ELOB-ELOC complex; this interaction is autoinhibitory for the E3 ligase complex as the substrate-binding site of KLHDC2/KLHDC3 is blocked in the oligomer.</text>
</comment>
<reference evidence="18 19" key="1">
    <citation type="submission" date="2018-10" db="EMBL/GenBank/DDBJ databases">
        <title>Improved assembly of the deer mouse Peromyscus maniculatus genome.</title>
        <authorList>
            <person name="Lassance J.-M."/>
            <person name="Hoekstra H.E."/>
        </authorList>
    </citation>
    <scope>NUCLEOTIDE SEQUENCE [LARGE SCALE GENOMIC DNA]</scope>
</reference>
<dbReference type="CDD" id="cd01788">
    <property type="entry name" value="Ubl_ElonginB"/>
    <property type="match status" value="1"/>
</dbReference>
<dbReference type="AlphaFoldDB" id="A0A8C8TSD3"/>
<dbReference type="InterPro" id="IPR029071">
    <property type="entry name" value="Ubiquitin-like_domsf"/>
</dbReference>
<comment type="similarity">
    <text evidence="10">Belongs to the Elongin B family.</text>
</comment>
<keyword evidence="5" id="KW-0007">Acetylation</keyword>
<reference evidence="18" key="2">
    <citation type="submission" date="2025-08" db="UniProtKB">
        <authorList>
            <consortium name="Ensembl"/>
        </authorList>
    </citation>
    <scope>IDENTIFICATION</scope>
</reference>
<evidence type="ECO:0000256" key="3">
    <source>
        <dbReference type="ARBA" id="ARBA00022553"/>
    </source>
</evidence>
<gene>
    <name evidence="18" type="primary">LOC102905583</name>
</gene>
<dbReference type="GO" id="GO:0006368">
    <property type="term" value="P:transcription elongation by RNA polymerase II"/>
    <property type="evidence" value="ECO:0007669"/>
    <property type="project" value="InterPro"/>
</dbReference>
<evidence type="ECO:0000256" key="9">
    <source>
        <dbReference type="ARBA" id="ARBA00054216"/>
    </source>
</evidence>
<evidence type="ECO:0000256" key="6">
    <source>
        <dbReference type="ARBA" id="ARBA00023015"/>
    </source>
</evidence>
<evidence type="ECO:0000256" key="11">
    <source>
        <dbReference type="ARBA" id="ARBA00074516"/>
    </source>
</evidence>
<dbReference type="PANTHER" id="PTHR13248">
    <property type="entry name" value="TRANSCRIPTION ELONGATION FACTOR B POLYPEPTIDE 2"/>
    <property type="match status" value="1"/>
</dbReference>
<evidence type="ECO:0000256" key="12">
    <source>
        <dbReference type="ARBA" id="ARBA00076690"/>
    </source>
</evidence>
<evidence type="ECO:0000256" key="16">
    <source>
        <dbReference type="ARBA" id="ARBA00093515"/>
    </source>
</evidence>